<reference evidence="4 5" key="1">
    <citation type="submission" date="2020-04" db="EMBL/GenBank/DDBJ databases">
        <title>Complete genome of a Psychrophilic, Marine, Gas Vacuolate Bacterium Polaromonas vacuolata KCTC 22033T.</title>
        <authorList>
            <person name="Hwang K."/>
            <person name="Kim K.M."/>
        </authorList>
    </citation>
    <scope>NUCLEOTIDE SEQUENCE [LARGE SCALE GENOMIC DNA]</scope>
    <source>
        <strain evidence="4 5">KCTC 22033</strain>
    </source>
</reference>
<dbReference type="Pfam" id="PF00496">
    <property type="entry name" value="SBP_bac_5"/>
    <property type="match status" value="1"/>
</dbReference>
<dbReference type="Proteomes" id="UP000502041">
    <property type="component" value="Chromosome"/>
</dbReference>
<keyword evidence="2" id="KW-0472">Membrane</keyword>
<dbReference type="SUPFAM" id="SSF53850">
    <property type="entry name" value="Periplasmic binding protein-like II"/>
    <property type="match status" value="1"/>
</dbReference>
<dbReference type="GO" id="GO:0043190">
    <property type="term" value="C:ATP-binding cassette (ABC) transporter complex"/>
    <property type="evidence" value="ECO:0007669"/>
    <property type="project" value="InterPro"/>
</dbReference>
<protein>
    <submittedName>
        <fullName evidence="4">Heme-binding protein A</fullName>
    </submittedName>
</protein>
<evidence type="ECO:0000256" key="1">
    <source>
        <dbReference type="ARBA" id="ARBA00022729"/>
    </source>
</evidence>
<dbReference type="PANTHER" id="PTHR30290">
    <property type="entry name" value="PERIPLASMIC BINDING COMPONENT OF ABC TRANSPORTER"/>
    <property type="match status" value="1"/>
</dbReference>
<name>A0A6H2H9A8_9BURK</name>
<evidence type="ECO:0000259" key="3">
    <source>
        <dbReference type="Pfam" id="PF00496"/>
    </source>
</evidence>
<dbReference type="Gene3D" id="3.10.105.10">
    <property type="entry name" value="Dipeptide-binding Protein, Domain 3"/>
    <property type="match status" value="1"/>
</dbReference>
<accession>A0A6H2H9A8</accession>
<proteinExistence type="predicted"/>
<evidence type="ECO:0000313" key="4">
    <source>
        <dbReference type="EMBL" id="QJC56410.1"/>
    </source>
</evidence>
<evidence type="ECO:0000256" key="2">
    <source>
        <dbReference type="SAM" id="Phobius"/>
    </source>
</evidence>
<feature type="transmembrane region" description="Helical" evidence="2">
    <location>
        <begin position="33"/>
        <end position="57"/>
    </location>
</feature>
<keyword evidence="5" id="KW-1185">Reference proteome</keyword>
<dbReference type="InterPro" id="IPR039424">
    <property type="entry name" value="SBP_5"/>
</dbReference>
<gene>
    <name evidence="4" type="primary">hbpA_1</name>
    <name evidence="4" type="ORF">HC248_01715</name>
</gene>
<organism evidence="4 5">
    <name type="scientific">Polaromonas vacuolata</name>
    <dbReference type="NCBI Taxonomy" id="37448"/>
    <lineage>
        <taxon>Bacteria</taxon>
        <taxon>Pseudomonadati</taxon>
        <taxon>Pseudomonadota</taxon>
        <taxon>Betaproteobacteria</taxon>
        <taxon>Burkholderiales</taxon>
        <taxon>Comamonadaceae</taxon>
        <taxon>Polaromonas</taxon>
    </lineage>
</organism>
<dbReference type="InterPro" id="IPR000914">
    <property type="entry name" value="SBP_5_dom"/>
</dbReference>
<dbReference type="EMBL" id="CP051461">
    <property type="protein sequence ID" value="QJC56410.1"/>
    <property type="molecule type" value="Genomic_DNA"/>
</dbReference>
<evidence type="ECO:0000313" key="5">
    <source>
        <dbReference type="Proteomes" id="UP000502041"/>
    </source>
</evidence>
<dbReference type="KEGG" id="pvac:HC248_01715"/>
<feature type="domain" description="Solute-binding protein family 5" evidence="3">
    <location>
        <begin position="140"/>
        <end position="550"/>
    </location>
</feature>
<dbReference type="Gene3D" id="3.40.190.10">
    <property type="entry name" value="Periplasmic binding protein-like II"/>
    <property type="match status" value="1"/>
</dbReference>
<dbReference type="PIRSF" id="PIRSF002741">
    <property type="entry name" value="MppA"/>
    <property type="match status" value="1"/>
</dbReference>
<dbReference type="GO" id="GO:0030288">
    <property type="term" value="C:outer membrane-bounded periplasmic space"/>
    <property type="evidence" value="ECO:0007669"/>
    <property type="project" value="TreeGrafter"/>
</dbReference>
<dbReference type="GO" id="GO:0015833">
    <property type="term" value="P:peptide transport"/>
    <property type="evidence" value="ECO:0007669"/>
    <property type="project" value="TreeGrafter"/>
</dbReference>
<dbReference type="GO" id="GO:0042884">
    <property type="term" value="P:microcin transport"/>
    <property type="evidence" value="ECO:0007669"/>
    <property type="project" value="TreeGrafter"/>
</dbReference>
<dbReference type="PANTHER" id="PTHR30290:SF64">
    <property type="entry name" value="ABC TRANSPORTER PERIPLASMIC BINDING PROTEIN"/>
    <property type="match status" value="1"/>
</dbReference>
<dbReference type="CDD" id="cd08497">
    <property type="entry name" value="MbnE-like"/>
    <property type="match status" value="1"/>
</dbReference>
<dbReference type="InterPro" id="IPR030678">
    <property type="entry name" value="Peptide/Ni-bd"/>
</dbReference>
<keyword evidence="2" id="KW-1133">Transmembrane helix</keyword>
<dbReference type="GO" id="GO:1904680">
    <property type="term" value="F:peptide transmembrane transporter activity"/>
    <property type="evidence" value="ECO:0007669"/>
    <property type="project" value="TreeGrafter"/>
</dbReference>
<sequence length="654" mass="72875">MLQFLIEKRVAGLQVAGPFVDTQIRQNCRMRKFLFLSGLTSDAGVAFMALALCIFSSSASAQHAYAQFGDVKYPAGFDHFSYLNPNAPKGGEIRMVPPTRPTNFDKFNPYTLRGTAPYGIGLLMIESLLVGNSEEPTTAYGLLADTVVVAPNKLSATFHLNDKARFHNGKPVLAADVVYSFKQLTSKLAAPQFRTLYAEVKNATVLSERVVRFDFATPNPELPLMVGGMPVFSRDWGQSDGVVKAFDQIVVDVPIGSGPYKLTSNEMKRDVSYVRDPLYWGRDLPSRKGQFNFDKVTFKIYLDETSRFEGLKAGEFDFLREFISRNWARQYTGKQFDSGELKKRAFENHNPGDFQGYVLNLRKAKFQDVRVRQAIGLAMDFEWMNRQLFYGLYKRVNGYFPNSEFHAEGLPQPDELALLEPLRAQLRPEVFGLAPVSPSTAPPNSLRGNLRQAKALLNEAGWHYVDGALRNAKGEAFSIDFLNDQPSLIRIVGPFQNALEKLGIQLNYRVVDFSLAKQKMDNFDFEMTTTRISGSTAPGGELLEYFGSAAAATPGSANIWGLADLAVDALLQKVVRATTRPDLSAAMRALDRVLSHGYYSVPQFYGDAFFIGYRPGQFELPATIPPYYQADTWALSAWWASPSNIAANQAVKKP</sequence>
<keyword evidence="2" id="KW-0812">Transmembrane</keyword>
<keyword evidence="1" id="KW-0732">Signal</keyword>
<dbReference type="AlphaFoldDB" id="A0A6H2H9A8"/>